<dbReference type="STRING" id="1293036.GCA_001315825_02360"/>
<dbReference type="OrthoDB" id="19360at2157"/>
<dbReference type="AlphaFoldDB" id="A0A2U9IS28"/>
<dbReference type="Proteomes" id="UP000247586">
    <property type="component" value="Chromosome"/>
</dbReference>
<reference evidence="2" key="3">
    <citation type="submission" date="2020-03" db="EMBL/GenBank/DDBJ databases">
        <title>Sequencing and Assembly of Multiple Reported Metal-Biooxidizing Members of the Extremely Thermoacidophilic Archaeal Family Sulfolobaceae.</title>
        <authorList>
            <person name="Counts J.A."/>
            <person name="Kelly R.M."/>
        </authorList>
    </citation>
    <scope>NUCLEOTIDE SEQUENCE [LARGE SCALE GENOMIC DNA]</scope>
    <source>
        <strain evidence="2">HO1-1</strain>
    </source>
</reference>
<organism evidence="1 2">
    <name type="scientific">Metallosphaera hakonensis JCM 8857 = DSM 7519</name>
    <dbReference type="NCBI Taxonomy" id="1293036"/>
    <lineage>
        <taxon>Archaea</taxon>
        <taxon>Thermoproteota</taxon>
        <taxon>Thermoprotei</taxon>
        <taxon>Sulfolobales</taxon>
        <taxon>Sulfolobaceae</taxon>
        <taxon>Metallosphaera</taxon>
    </lineage>
</organism>
<evidence type="ECO:0000313" key="2">
    <source>
        <dbReference type="Proteomes" id="UP000247586"/>
    </source>
</evidence>
<sequence length="104" mass="12079">MDSGISITAEKLVEVTAKYASQIAVKEEEYVKAVGFSSREMGQRVVKRVSFWLITQNSTLLYCRLCNRGPFTKRGMFLHLTRMHHSEIKLMLEEEIKREIKTIL</sequence>
<dbReference type="EMBL" id="CP029287">
    <property type="protein sequence ID" value="AWR98839.1"/>
    <property type="molecule type" value="Genomic_DNA"/>
</dbReference>
<protein>
    <submittedName>
        <fullName evidence="1">Uncharacterized protein</fullName>
    </submittedName>
</protein>
<dbReference type="KEGG" id="mhk:DFR87_03065"/>
<reference evidence="1 2" key="1">
    <citation type="submission" date="2018-05" db="EMBL/GenBank/DDBJ databases">
        <title>Complete Genome Sequences of Extremely Thermoacidophilic, Metal-Mobilizing Type-Strain Members of the Archaeal Family Sulfolobaceae: Acidianus brierleyi DSM-1651T, Acidianus sulfidivorans DSM-18786T, Metallosphaera hakonensis DSM-7519T, and Metallosphaera prunae DSM-10039T.</title>
        <authorList>
            <person name="Counts J.A."/>
            <person name="Kelly R.M."/>
        </authorList>
    </citation>
    <scope>NUCLEOTIDE SEQUENCE [LARGE SCALE GENOMIC DNA]</scope>
    <source>
        <strain evidence="1 2">HO1-1</strain>
    </source>
</reference>
<proteinExistence type="predicted"/>
<accession>A0A2U9IS28</accession>
<evidence type="ECO:0000313" key="1">
    <source>
        <dbReference type="EMBL" id="AWR98839.1"/>
    </source>
</evidence>
<gene>
    <name evidence="1" type="ORF">DFR87_03065</name>
</gene>
<dbReference type="GeneID" id="36834289"/>
<dbReference type="RefSeq" id="WP_054837079.1">
    <property type="nucleotide sequence ID" value="NZ_BBBA01000022.1"/>
</dbReference>
<reference evidence="2" key="2">
    <citation type="submission" date="2020-03" db="EMBL/GenBank/DDBJ databases">
        <title>Complete Genome Sequences of Extremely Thermoacidophilic, Metal-Mobilizing Type-Strain Members of the Archaeal Family Sulfolobaceae: Acidianus brierleyi DSM-1651T, Acidianus sulfidivorans DSM-18786T, Metallosphaera hakonensis DSM-7519T, and Metallosphaera prunae DSM-10039T.</title>
        <authorList>
            <person name="Counts J.A."/>
            <person name="Kelly R.M."/>
        </authorList>
    </citation>
    <scope>NUCLEOTIDE SEQUENCE [LARGE SCALE GENOMIC DNA]</scope>
    <source>
        <strain evidence="2">HO1-1</strain>
    </source>
</reference>
<name>A0A2U9IS28_9CREN</name>
<keyword evidence="2" id="KW-1185">Reference proteome</keyword>